<accession>A0A520RW56</accession>
<gene>
    <name evidence="1" type="ORF">EVA69_05940</name>
</gene>
<dbReference type="GO" id="GO:0016787">
    <property type="term" value="F:hydrolase activity"/>
    <property type="evidence" value="ECO:0007669"/>
    <property type="project" value="UniProtKB-KW"/>
</dbReference>
<comment type="caution">
    <text evidence="1">The sequence shown here is derived from an EMBL/GenBank/DDBJ whole genome shotgun (WGS) entry which is preliminary data.</text>
</comment>
<dbReference type="InterPro" id="IPR029058">
    <property type="entry name" value="AB_hydrolase_fold"/>
</dbReference>
<dbReference type="EMBL" id="SHAH01000101">
    <property type="protein sequence ID" value="RZO74428.1"/>
    <property type="molecule type" value="Genomic_DNA"/>
</dbReference>
<evidence type="ECO:0000313" key="2">
    <source>
        <dbReference type="Proteomes" id="UP000320404"/>
    </source>
</evidence>
<sequence>MDDDVYKGLERLLAERDSMRQLVGYMKTLDVREIVPNVSCPCLVIHFSGDMAIPVRLGRALAENLPNCEFLEVAGIDHSDLAKSPEAIKAIHEFMISNS</sequence>
<organism evidence="1 2">
    <name type="scientific">OM182 bacterium</name>
    <dbReference type="NCBI Taxonomy" id="2510334"/>
    <lineage>
        <taxon>Bacteria</taxon>
        <taxon>Pseudomonadati</taxon>
        <taxon>Pseudomonadota</taxon>
        <taxon>Gammaproteobacteria</taxon>
        <taxon>OMG group</taxon>
        <taxon>OM182 clade</taxon>
    </lineage>
</organism>
<name>A0A520RW56_9GAMM</name>
<keyword evidence="1" id="KW-0378">Hydrolase</keyword>
<protein>
    <submittedName>
        <fullName evidence="1">Alpha/beta hydrolase</fullName>
    </submittedName>
</protein>
<dbReference type="AlphaFoldDB" id="A0A520RW56"/>
<evidence type="ECO:0000313" key="1">
    <source>
        <dbReference type="EMBL" id="RZO74428.1"/>
    </source>
</evidence>
<proteinExistence type="predicted"/>
<reference evidence="1 2" key="1">
    <citation type="submission" date="2019-02" db="EMBL/GenBank/DDBJ databases">
        <title>Prokaryotic population dynamics and viral predation in marine succession experiment using metagenomics: the confinement effect.</title>
        <authorList>
            <person name="Haro-Moreno J.M."/>
            <person name="Rodriguez-Valera F."/>
            <person name="Lopez-Perez M."/>
        </authorList>
    </citation>
    <scope>NUCLEOTIDE SEQUENCE [LARGE SCALE GENOMIC DNA]</scope>
    <source>
        <strain evidence="1">MED-G158</strain>
    </source>
</reference>
<dbReference type="Proteomes" id="UP000320404">
    <property type="component" value="Unassembled WGS sequence"/>
</dbReference>
<dbReference type="SUPFAM" id="SSF53474">
    <property type="entry name" value="alpha/beta-Hydrolases"/>
    <property type="match status" value="1"/>
</dbReference>
<dbReference type="Gene3D" id="3.40.50.1820">
    <property type="entry name" value="alpha/beta hydrolase"/>
    <property type="match status" value="1"/>
</dbReference>